<feature type="transmembrane region" description="Helical" evidence="1">
    <location>
        <begin position="16"/>
        <end position="39"/>
    </location>
</feature>
<keyword evidence="1" id="KW-0812">Transmembrane</keyword>
<keyword evidence="1" id="KW-0472">Membrane</keyword>
<sequence length="156" mass="17203">MTESKQHLSRKRRTELVAVGAFIVVNLLAPVVVGEMYPFTISPMFCDQPKQYCTYQLFDQDGKELDLEAFGLHLVYDGNPPGLGMGIEAAPQLHGFGEVPELDEVVAHVRKIADEDGKSFRLIRVCQSVVGCNGTCPEAKVREAIIEPTANQQPTE</sequence>
<accession>A0A5B9P2U0</accession>
<gene>
    <name evidence="2" type="ORF">MFFC18_05280</name>
</gene>
<dbReference type="RefSeq" id="WP_148618598.1">
    <property type="nucleotide sequence ID" value="NZ_CP042912.1"/>
</dbReference>
<keyword evidence="1" id="KW-1133">Transmembrane helix</keyword>
<protein>
    <submittedName>
        <fullName evidence="2">Uncharacterized protein</fullName>
    </submittedName>
</protein>
<dbReference type="OrthoDB" id="286613at2"/>
<dbReference type="EMBL" id="CP042912">
    <property type="protein sequence ID" value="QEG20678.1"/>
    <property type="molecule type" value="Genomic_DNA"/>
</dbReference>
<keyword evidence="3" id="KW-1185">Reference proteome</keyword>
<name>A0A5B9P2U0_9BACT</name>
<organism evidence="2 3">
    <name type="scientific">Mariniblastus fucicola</name>
    <dbReference type="NCBI Taxonomy" id="980251"/>
    <lineage>
        <taxon>Bacteria</taxon>
        <taxon>Pseudomonadati</taxon>
        <taxon>Planctomycetota</taxon>
        <taxon>Planctomycetia</taxon>
        <taxon>Pirellulales</taxon>
        <taxon>Pirellulaceae</taxon>
        <taxon>Mariniblastus</taxon>
    </lineage>
</organism>
<dbReference type="AlphaFoldDB" id="A0A5B9P2U0"/>
<evidence type="ECO:0000256" key="1">
    <source>
        <dbReference type="SAM" id="Phobius"/>
    </source>
</evidence>
<evidence type="ECO:0000313" key="3">
    <source>
        <dbReference type="Proteomes" id="UP000322214"/>
    </source>
</evidence>
<dbReference type="KEGG" id="mff:MFFC18_05280"/>
<evidence type="ECO:0000313" key="2">
    <source>
        <dbReference type="EMBL" id="QEG20678.1"/>
    </source>
</evidence>
<dbReference type="STRING" id="980251.GCA_001642875_02287"/>
<dbReference type="Proteomes" id="UP000322214">
    <property type="component" value="Chromosome"/>
</dbReference>
<proteinExistence type="predicted"/>
<reference evidence="2 3" key="1">
    <citation type="submission" date="2019-08" db="EMBL/GenBank/DDBJ databases">
        <title>Deep-cultivation of Planctomycetes and their phenomic and genomic characterization uncovers novel biology.</title>
        <authorList>
            <person name="Wiegand S."/>
            <person name="Jogler M."/>
            <person name="Boedeker C."/>
            <person name="Pinto D."/>
            <person name="Vollmers J."/>
            <person name="Rivas-Marin E."/>
            <person name="Kohn T."/>
            <person name="Peeters S.H."/>
            <person name="Heuer A."/>
            <person name="Rast P."/>
            <person name="Oberbeckmann S."/>
            <person name="Bunk B."/>
            <person name="Jeske O."/>
            <person name="Meyerdierks A."/>
            <person name="Storesund J.E."/>
            <person name="Kallscheuer N."/>
            <person name="Luecker S."/>
            <person name="Lage O.M."/>
            <person name="Pohl T."/>
            <person name="Merkel B.J."/>
            <person name="Hornburger P."/>
            <person name="Mueller R.-W."/>
            <person name="Bruemmer F."/>
            <person name="Labrenz M."/>
            <person name="Spormann A.M."/>
            <person name="Op den Camp H."/>
            <person name="Overmann J."/>
            <person name="Amann R."/>
            <person name="Jetten M.S.M."/>
            <person name="Mascher T."/>
            <person name="Medema M.H."/>
            <person name="Devos D.P."/>
            <person name="Kaster A.-K."/>
            <person name="Ovreas L."/>
            <person name="Rohde M."/>
            <person name="Galperin M.Y."/>
            <person name="Jogler C."/>
        </authorList>
    </citation>
    <scope>NUCLEOTIDE SEQUENCE [LARGE SCALE GENOMIC DNA]</scope>
    <source>
        <strain evidence="2 3">FC18</strain>
    </source>
</reference>